<organism evidence="3">
    <name type="scientific">Hordeum vulgare subsp. vulgare</name>
    <name type="common">Domesticated barley</name>
    <dbReference type="NCBI Taxonomy" id="112509"/>
    <lineage>
        <taxon>Eukaryota</taxon>
        <taxon>Viridiplantae</taxon>
        <taxon>Streptophyta</taxon>
        <taxon>Embryophyta</taxon>
        <taxon>Tracheophyta</taxon>
        <taxon>Spermatophyta</taxon>
        <taxon>Magnoliopsida</taxon>
        <taxon>Liliopsida</taxon>
        <taxon>Poales</taxon>
        <taxon>Poaceae</taxon>
        <taxon>BOP clade</taxon>
        <taxon>Pooideae</taxon>
        <taxon>Triticodae</taxon>
        <taxon>Triticeae</taxon>
        <taxon>Hordeinae</taxon>
        <taxon>Hordeum</taxon>
    </lineage>
</organism>
<sequence>MELSDSELAGVKSYREYIELTEKKEEQLRKDCEIKDKGTYGEQEIEEHSKSSRSFYSSRSPSRVDAVLQNTLPRRSMQLFSIKVTKPRLGLIWPLQGYGSVALRNSMGRKASYLFRCTKDSCQTLTQKDPFLRLTGPSCAIWLLGRVSVDVQLKVKCKKESEDEVLAYKFYEFFQDFPFQRVLQVPIRCMRCTLEFNVTVLPSSVEATVGVRVVDGSWPDQCRGLVVCNTDSVKGGKVVLLDFQDGKLPTKSDGVVKLVRRVVSVDERNGKLIISVEASRDGFSAQGTVDFQMQASGRSTDMCDLVFCKMEVTVCWSPLLLQNILE</sequence>
<dbReference type="InterPro" id="IPR046533">
    <property type="entry name" value="DUF6598"/>
</dbReference>
<evidence type="ECO:0000256" key="1">
    <source>
        <dbReference type="SAM" id="MobiDB-lite"/>
    </source>
</evidence>
<dbReference type="PANTHER" id="PTHR33065:SF78">
    <property type="entry name" value="GENOME ASSEMBLY, CHROMOSOME: II"/>
    <property type="match status" value="1"/>
</dbReference>
<feature type="region of interest" description="Disordered" evidence="1">
    <location>
        <begin position="39"/>
        <end position="58"/>
    </location>
</feature>
<dbReference type="EMBL" id="AK370522">
    <property type="protein sequence ID" value="BAK01721.1"/>
    <property type="molecule type" value="mRNA"/>
</dbReference>
<feature type="domain" description="DUF6598" evidence="2">
    <location>
        <begin position="76"/>
        <end position="314"/>
    </location>
</feature>
<accession>F2E2Z9</accession>
<dbReference type="AlphaFoldDB" id="F2E2Z9"/>
<dbReference type="PANTHER" id="PTHR33065">
    <property type="entry name" value="OS07G0486400 PROTEIN"/>
    <property type="match status" value="1"/>
</dbReference>
<name>F2E2Z9_HORVV</name>
<proteinExistence type="evidence at transcript level"/>
<dbReference type="InterPro" id="IPR001938">
    <property type="entry name" value="Thaumatin"/>
</dbReference>
<dbReference type="PIRSF" id="PIRSF002703">
    <property type="entry name" value="Thaumatin"/>
    <property type="match status" value="1"/>
</dbReference>
<reference evidence="3" key="1">
    <citation type="journal article" date="2011" name="Plant Physiol.">
        <title>Comprehensive sequence analysis of 24,783 barley full-length cDNAs derived from 12 clone libraries.</title>
        <authorList>
            <person name="Matsumoto T."/>
            <person name="Tanaka T."/>
            <person name="Sakai H."/>
            <person name="Amano N."/>
            <person name="Kanamori H."/>
            <person name="Kurita K."/>
            <person name="Kikuta A."/>
            <person name="Kamiya K."/>
            <person name="Yamamoto M."/>
            <person name="Ikawa H."/>
            <person name="Fujii N."/>
            <person name="Hori K."/>
            <person name="Itoh T."/>
            <person name="Sato K."/>
        </authorList>
    </citation>
    <scope>NUCLEOTIDE SEQUENCE</scope>
    <source>
        <tissue evidence="3">Shoot and root</tissue>
    </source>
</reference>
<dbReference type="Pfam" id="PF20241">
    <property type="entry name" value="DUF6598"/>
    <property type="match status" value="1"/>
</dbReference>
<evidence type="ECO:0000313" key="3">
    <source>
        <dbReference type="EMBL" id="BAK01721.1"/>
    </source>
</evidence>
<evidence type="ECO:0000259" key="2">
    <source>
        <dbReference type="Pfam" id="PF20241"/>
    </source>
</evidence>
<protein>
    <submittedName>
        <fullName evidence="3">Predicted protein</fullName>
    </submittedName>
</protein>